<evidence type="ECO:0000313" key="5">
    <source>
        <dbReference type="Proteomes" id="UP001310387"/>
    </source>
</evidence>
<dbReference type="Gene3D" id="3.30.70.2390">
    <property type="match status" value="1"/>
</dbReference>
<dbReference type="RefSeq" id="WP_332901468.1">
    <property type="nucleotide sequence ID" value="NZ_JBAGLP010000116.1"/>
</dbReference>
<dbReference type="EMBL" id="JBAGLP010000116">
    <property type="protein sequence ID" value="MEG3614709.1"/>
    <property type="molecule type" value="Genomic_DNA"/>
</dbReference>
<gene>
    <name evidence="4" type="ORF">V5O49_06185</name>
</gene>
<feature type="transmembrane region" description="Helical" evidence="2">
    <location>
        <begin position="22"/>
        <end position="43"/>
    </location>
</feature>
<accession>A0ABU7Z5F1</accession>
<organism evidence="4 5">
    <name type="scientific">Isoptericola haloaureus</name>
    <dbReference type="NCBI Taxonomy" id="1542902"/>
    <lineage>
        <taxon>Bacteria</taxon>
        <taxon>Bacillati</taxon>
        <taxon>Actinomycetota</taxon>
        <taxon>Actinomycetes</taxon>
        <taxon>Micrococcales</taxon>
        <taxon>Promicromonosporaceae</taxon>
        <taxon>Isoptericola</taxon>
    </lineage>
</organism>
<reference evidence="4" key="1">
    <citation type="journal article" date="2024" name="Antonie Van Leeuwenhoek">
        <title>Isoptericola haloaureus sp. nov., a dimorphic actinobacterium isolated from mangrove sediments of southeast India, implicating biosaline agricultural significance through nitrogen fixation and salt tolerance genes.</title>
        <authorList>
            <person name="Prathaban M."/>
            <person name="Prathiviraj R."/>
            <person name="Ravichandran M."/>
            <person name="Natarajan S.D."/>
            <person name="Sobanaa M."/>
            <person name="Hari Krishna Kumar S."/>
            <person name="Chandrasekar V."/>
            <person name="Selvin J."/>
        </authorList>
    </citation>
    <scope>NUCLEOTIDE SEQUENCE</scope>
    <source>
        <strain evidence="4">MP1014</strain>
    </source>
</reference>
<evidence type="ECO:0000259" key="3">
    <source>
        <dbReference type="Pfam" id="PF13399"/>
    </source>
</evidence>
<evidence type="ECO:0000256" key="1">
    <source>
        <dbReference type="SAM" id="MobiDB-lite"/>
    </source>
</evidence>
<reference evidence="4" key="2">
    <citation type="submission" date="2024-02" db="EMBL/GenBank/DDBJ databases">
        <authorList>
            <person name="Prathaban M."/>
            <person name="Mythili R."/>
            <person name="Sharmila Devi N."/>
            <person name="Sobanaa M."/>
            <person name="Prathiviraj R."/>
            <person name="Selvin J."/>
        </authorList>
    </citation>
    <scope>NUCLEOTIDE SEQUENCE</scope>
    <source>
        <strain evidence="4">MP1014</strain>
    </source>
</reference>
<keyword evidence="2" id="KW-0472">Membrane</keyword>
<keyword evidence="2" id="KW-0812">Transmembrane</keyword>
<keyword evidence="2" id="KW-1133">Transmembrane helix</keyword>
<name>A0ABU7Z5F1_9MICO</name>
<comment type="caution">
    <text evidence="4">The sequence shown here is derived from an EMBL/GenBank/DDBJ whole genome shotgun (WGS) entry which is preliminary data.</text>
</comment>
<dbReference type="InterPro" id="IPR027381">
    <property type="entry name" value="LytR/CpsA/Psr_C"/>
</dbReference>
<keyword evidence="5" id="KW-1185">Reference proteome</keyword>
<sequence>MTTPAQDPARVTRRRRKHERQAVVFGLLIALLVVLGLGALAVYTDTIEAPFSEPIHTPSAAAATIEPACLPVNERWPDGAPPMQYNNVNVRVYNAADINFNLAGANADVLTERGFNVRDTGDFTYEIEGRSEIRYGVKGIREAYTLAAQYADVRLVLDDRPGEFVDLLVGQEWREPLPVEEVPLENGEPMANLPGCLPAEEIDPIPREYGYQRGPNADDSSEEA</sequence>
<dbReference type="Pfam" id="PF13399">
    <property type="entry name" value="LytR_C"/>
    <property type="match status" value="1"/>
</dbReference>
<evidence type="ECO:0000256" key="2">
    <source>
        <dbReference type="SAM" id="Phobius"/>
    </source>
</evidence>
<dbReference type="Proteomes" id="UP001310387">
    <property type="component" value="Unassembled WGS sequence"/>
</dbReference>
<protein>
    <submittedName>
        <fullName evidence="4">LytR C-terminal domain-containing protein</fullName>
    </submittedName>
</protein>
<feature type="region of interest" description="Disordered" evidence="1">
    <location>
        <begin position="184"/>
        <end position="224"/>
    </location>
</feature>
<feature type="domain" description="LytR/CpsA/Psr regulator C-terminal" evidence="3">
    <location>
        <begin position="87"/>
        <end position="173"/>
    </location>
</feature>
<evidence type="ECO:0000313" key="4">
    <source>
        <dbReference type="EMBL" id="MEG3614709.1"/>
    </source>
</evidence>
<proteinExistence type="predicted"/>